<dbReference type="EMBL" id="CADEAL010004457">
    <property type="protein sequence ID" value="CAB1460023.1"/>
    <property type="molecule type" value="Genomic_DNA"/>
</dbReference>
<dbReference type="AlphaFoldDB" id="A0A9N7VZI6"/>
<keyword evidence="3" id="KW-1185">Reference proteome</keyword>
<feature type="compositionally biased region" description="Low complexity" evidence="1">
    <location>
        <begin position="27"/>
        <end position="37"/>
    </location>
</feature>
<proteinExistence type="predicted"/>
<evidence type="ECO:0000256" key="1">
    <source>
        <dbReference type="SAM" id="MobiDB-lite"/>
    </source>
</evidence>
<evidence type="ECO:0000313" key="2">
    <source>
        <dbReference type="EMBL" id="CAB1460023.1"/>
    </source>
</evidence>
<protein>
    <submittedName>
        <fullName evidence="2">Uncharacterized protein</fullName>
    </submittedName>
</protein>
<gene>
    <name evidence="2" type="ORF">PLEPLA_LOCUS47860</name>
</gene>
<comment type="caution">
    <text evidence="2">The sequence shown here is derived from an EMBL/GenBank/DDBJ whole genome shotgun (WGS) entry which is preliminary data.</text>
</comment>
<reference evidence="2" key="1">
    <citation type="submission" date="2020-03" db="EMBL/GenBank/DDBJ databases">
        <authorList>
            <person name="Weist P."/>
        </authorList>
    </citation>
    <scope>NUCLEOTIDE SEQUENCE</scope>
</reference>
<evidence type="ECO:0000313" key="3">
    <source>
        <dbReference type="Proteomes" id="UP001153269"/>
    </source>
</evidence>
<feature type="region of interest" description="Disordered" evidence="1">
    <location>
        <begin position="18"/>
        <end position="37"/>
    </location>
</feature>
<organism evidence="2 3">
    <name type="scientific">Pleuronectes platessa</name>
    <name type="common">European plaice</name>
    <dbReference type="NCBI Taxonomy" id="8262"/>
    <lineage>
        <taxon>Eukaryota</taxon>
        <taxon>Metazoa</taxon>
        <taxon>Chordata</taxon>
        <taxon>Craniata</taxon>
        <taxon>Vertebrata</taxon>
        <taxon>Euteleostomi</taxon>
        <taxon>Actinopterygii</taxon>
        <taxon>Neopterygii</taxon>
        <taxon>Teleostei</taxon>
        <taxon>Neoteleostei</taxon>
        <taxon>Acanthomorphata</taxon>
        <taxon>Carangaria</taxon>
        <taxon>Pleuronectiformes</taxon>
        <taxon>Pleuronectoidei</taxon>
        <taxon>Pleuronectidae</taxon>
        <taxon>Pleuronectes</taxon>
    </lineage>
</organism>
<name>A0A9N7VZI6_PLEPL</name>
<dbReference type="Proteomes" id="UP001153269">
    <property type="component" value="Unassembled WGS sequence"/>
</dbReference>
<sequence>MVMVESDLVDQEPDSVLVWDHSSRTTPSDPSASSGPAANIEEASFMTFTAAGHKGVIKMSWLHFGKLAEGEFGVWCRIEASALEELLDEGVCSCRGLSPLSENPAFSPVNVKLRSRNIDFSTLPT</sequence>
<accession>A0A9N7VZI6</accession>